<dbReference type="Gene3D" id="1.10.8.80">
    <property type="entry name" value="Magnesium chelatase subunit I, C-Terminal domain"/>
    <property type="match status" value="1"/>
</dbReference>
<evidence type="ECO:0000313" key="3">
    <source>
        <dbReference type="EMBL" id="GFJ88156.1"/>
    </source>
</evidence>
<feature type="compositionally biased region" description="Low complexity" evidence="1">
    <location>
        <begin position="176"/>
        <end position="190"/>
    </location>
</feature>
<feature type="region of interest" description="Disordered" evidence="1">
    <location>
        <begin position="130"/>
        <end position="194"/>
    </location>
</feature>
<gene>
    <name evidence="3" type="ORF">Prum_017980</name>
</gene>
<reference evidence="3 4" key="2">
    <citation type="submission" date="2020-03" db="EMBL/GenBank/DDBJ databases">
        <authorList>
            <person name="Ichikawa N."/>
            <person name="Kimura A."/>
            <person name="Kitahashi Y."/>
            <person name="Uohara A."/>
        </authorList>
    </citation>
    <scope>NUCLEOTIDE SEQUENCE [LARGE SCALE GENOMIC DNA]</scope>
    <source>
        <strain evidence="3 4">NBRC 108638</strain>
    </source>
</reference>
<feature type="compositionally biased region" description="Low complexity" evidence="1">
    <location>
        <begin position="152"/>
        <end position="169"/>
    </location>
</feature>
<proteinExistence type="predicted"/>
<reference evidence="3 4" key="1">
    <citation type="submission" date="2020-03" db="EMBL/GenBank/DDBJ databases">
        <title>Whole genome shotgun sequence of Phytohabitans rumicis NBRC 108638.</title>
        <authorList>
            <person name="Komaki H."/>
            <person name="Tamura T."/>
        </authorList>
    </citation>
    <scope>NUCLEOTIDE SEQUENCE [LARGE SCALE GENOMIC DNA]</scope>
    <source>
        <strain evidence="3 4">NBRC 108638</strain>
    </source>
</reference>
<evidence type="ECO:0000259" key="2">
    <source>
        <dbReference type="Pfam" id="PF17863"/>
    </source>
</evidence>
<dbReference type="Proteomes" id="UP000482960">
    <property type="component" value="Unassembled WGS sequence"/>
</dbReference>
<keyword evidence="4" id="KW-1185">Reference proteome</keyword>
<evidence type="ECO:0000256" key="1">
    <source>
        <dbReference type="SAM" id="MobiDB-lite"/>
    </source>
</evidence>
<dbReference type="InterPro" id="IPR052989">
    <property type="entry name" value="Mg-chelatase_DI-like"/>
</dbReference>
<evidence type="ECO:0000313" key="4">
    <source>
        <dbReference type="Proteomes" id="UP000482960"/>
    </source>
</evidence>
<dbReference type="EMBL" id="BLPG01000001">
    <property type="protein sequence ID" value="GFJ88156.1"/>
    <property type="molecule type" value="Genomic_DNA"/>
</dbReference>
<dbReference type="InterPro" id="IPR027417">
    <property type="entry name" value="P-loop_NTPase"/>
</dbReference>
<accession>A0A6V8L223</accession>
<comment type="caution">
    <text evidence="3">The sequence shown here is derived from an EMBL/GenBank/DDBJ whole genome shotgun (WGS) entry which is preliminary data.</text>
</comment>
<dbReference type="SUPFAM" id="SSF52540">
    <property type="entry name" value="P-loop containing nucleoside triphosphate hydrolases"/>
    <property type="match status" value="1"/>
</dbReference>
<feature type="region of interest" description="Disordered" evidence="1">
    <location>
        <begin position="60"/>
        <end position="118"/>
    </location>
</feature>
<dbReference type="InterPro" id="IPR041628">
    <property type="entry name" value="ChlI/MoxR_AAA_lid"/>
</dbReference>
<dbReference type="PANTHER" id="PTHR35023:SF1">
    <property type="entry name" value="MG-PROTOPORPHYRIN IX CHELATASE"/>
    <property type="match status" value="1"/>
</dbReference>
<name>A0A6V8L223_9ACTN</name>
<protein>
    <recommendedName>
        <fullName evidence="2">ChlI/MoxR AAA lid domain-containing protein</fullName>
    </recommendedName>
</protein>
<feature type="domain" description="ChlI/MoxR AAA lid" evidence="2">
    <location>
        <begin position="14"/>
        <end position="83"/>
    </location>
</feature>
<dbReference type="AlphaFoldDB" id="A0A6V8L223"/>
<organism evidence="3 4">
    <name type="scientific">Phytohabitans rumicis</name>
    <dbReference type="NCBI Taxonomy" id="1076125"/>
    <lineage>
        <taxon>Bacteria</taxon>
        <taxon>Bacillati</taxon>
        <taxon>Actinomycetota</taxon>
        <taxon>Actinomycetes</taxon>
        <taxon>Micromonosporales</taxon>
        <taxon>Micromonosporaceae</taxon>
    </lineage>
</organism>
<dbReference type="Pfam" id="PF17863">
    <property type="entry name" value="AAA_lid_2"/>
    <property type="match status" value="1"/>
</dbReference>
<sequence>MLPGVRLPDVELDRIARICLAYGVDGLRADIVVARAALTLAAWQGRDEVTPDDIRDAARLALPHRRRRDPLDPPGSDSSKLEEALREPDEEPDGPDDGGPTGSRPSGEGDGTDQPVAAPGQAYQPRVLALPKAGERAHTGRRSQAYARRGRVVGARLPRGPAPRTCRPRCGPPPRGAAARSTRATCASPSTSDWRRTWCSSWWTPPGRWPPASGWAR</sequence>
<dbReference type="PANTHER" id="PTHR35023">
    <property type="entry name" value="CHELATASE-RELATED"/>
    <property type="match status" value="1"/>
</dbReference>